<proteinExistence type="predicted"/>
<feature type="domain" description="PKD" evidence="1">
    <location>
        <begin position="67"/>
        <end position="118"/>
    </location>
</feature>
<name>A0A4Q9GQW6_9MICO</name>
<comment type="caution">
    <text evidence="2">The sequence shown here is derived from an EMBL/GenBank/DDBJ whole genome shotgun (WGS) entry which is preliminary data.</text>
</comment>
<dbReference type="RefSeq" id="WP_130981407.1">
    <property type="nucleotide sequence ID" value="NZ_SISG01000001.1"/>
</dbReference>
<dbReference type="Pfam" id="PF00801">
    <property type="entry name" value="PKD"/>
    <property type="match status" value="1"/>
</dbReference>
<dbReference type="Proteomes" id="UP000294194">
    <property type="component" value="Unassembled WGS sequence"/>
</dbReference>
<dbReference type="AlphaFoldDB" id="A0A4Q9GQW6"/>
<gene>
    <name evidence="2" type="ORF">EYE40_07735</name>
</gene>
<reference evidence="3" key="1">
    <citation type="submission" date="2019-02" db="EMBL/GenBank/DDBJ databases">
        <title>Glaciihabitans arcticus sp. nov., a psychrotolerant bacterium isolated from polar soil.</title>
        <authorList>
            <person name="Dahal R.H."/>
        </authorList>
    </citation>
    <scope>NUCLEOTIDE SEQUENCE [LARGE SCALE GENOMIC DNA]</scope>
    <source>
        <strain evidence="3">RP-3-7</strain>
    </source>
</reference>
<evidence type="ECO:0000313" key="2">
    <source>
        <dbReference type="EMBL" id="TBN57296.1"/>
    </source>
</evidence>
<dbReference type="PROSITE" id="PS50093">
    <property type="entry name" value="PKD"/>
    <property type="match status" value="1"/>
</dbReference>
<evidence type="ECO:0000259" key="1">
    <source>
        <dbReference type="PROSITE" id="PS50093"/>
    </source>
</evidence>
<dbReference type="GO" id="GO:0005975">
    <property type="term" value="P:carbohydrate metabolic process"/>
    <property type="evidence" value="ECO:0007669"/>
    <property type="project" value="UniProtKB-ARBA"/>
</dbReference>
<accession>A0A4Q9GQW6</accession>
<evidence type="ECO:0000313" key="3">
    <source>
        <dbReference type="Proteomes" id="UP000294194"/>
    </source>
</evidence>
<keyword evidence="3" id="KW-1185">Reference proteome</keyword>
<dbReference type="EMBL" id="SISG01000001">
    <property type="protein sequence ID" value="TBN57296.1"/>
    <property type="molecule type" value="Genomic_DNA"/>
</dbReference>
<dbReference type="InterPro" id="IPR000601">
    <property type="entry name" value="PKD_dom"/>
</dbReference>
<protein>
    <recommendedName>
        <fullName evidence="1">PKD domain-containing protein</fullName>
    </recommendedName>
</protein>
<sequence>MTNPAEDPAGPVTVRDIAAFRPTPEVDHMEPNGWMVVGLDTNFYATGGVRTVSGQLLGERARVRFHPAGWTWNYGDGATETTSSRGASWAALKILEFDPTATSHVYRKAGKYTIQLSVQYFAEYQYAGSPWYPVIGTLSVPANPLVATAGSADTVLVEEECTWNPSGPGC</sequence>
<dbReference type="InterPro" id="IPR035986">
    <property type="entry name" value="PKD_dom_sf"/>
</dbReference>
<organism evidence="2 3">
    <name type="scientific">Glaciihabitans arcticus</name>
    <dbReference type="NCBI Taxonomy" id="2668039"/>
    <lineage>
        <taxon>Bacteria</taxon>
        <taxon>Bacillati</taxon>
        <taxon>Actinomycetota</taxon>
        <taxon>Actinomycetes</taxon>
        <taxon>Micrococcales</taxon>
        <taxon>Microbacteriaceae</taxon>
        <taxon>Glaciihabitans</taxon>
    </lineage>
</organism>
<dbReference type="SUPFAM" id="SSF49299">
    <property type="entry name" value="PKD domain"/>
    <property type="match status" value="1"/>
</dbReference>
<dbReference type="InterPro" id="IPR013783">
    <property type="entry name" value="Ig-like_fold"/>
</dbReference>
<dbReference type="Gene3D" id="2.60.40.10">
    <property type="entry name" value="Immunoglobulins"/>
    <property type="match status" value="1"/>
</dbReference>